<evidence type="ECO:0000313" key="7">
    <source>
        <dbReference type="Proteomes" id="UP000613401"/>
    </source>
</evidence>
<evidence type="ECO:0000256" key="3">
    <source>
        <dbReference type="ARBA" id="ARBA00022989"/>
    </source>
</evidence>
<dbReference type="GeneID" id="69007347"/>
<reference evidence="6" key="1">
    <citation type="journal article" date="2020" name="Phytopathology">
        <title>Genome sequence and comparative analysis of Colletotrichum gloeosporioides isolated from Liriodendron leaves.</title>
        <authorList>
            <person name="Fu F.F."/>
            <person name="Hao Z."/>
            <person name="Wang P."/>
            <person name="Lu Y."/>
            <person name="Xue L.J."/>
            <person name="Wei G."/>
            <person name="Tian Y."/>
            <person name="Baishi H."/>
            <person name="Xu H."/>
            <person name="Shi J."/>
            <person name="Cheng T."/>
            <person name="Wang G."/>
            <person name="Yi Y."/>
            <person name="Chen J."/>
        </authorList>
    </citation>
    <scope>NUCLEOTIDE SEQUENCE</scope>
    <source>
        <strain evidence="6">Lc1</strain>
    </source>
</reference>
<comment type="subcellular location">
    <subcellularLocation>
        <location evidence="1">Membrane</location>
        <topology evidence="1">Multi-pass membrane protein</topology>
    </subcellularLocation>
</comment>
<dbReference type="Proteomes" id="UP000613401">
    <property type="component" value="Unassembled WGS sequence"/>
</dbReference>
<dbReference type="SUPFAM" id="SSF144083">
    <property type="entry name" value="Magnesium transport protein CorA, transmembrane region"/>
    <property type="match status" value="1"/>
</dbReference>
<evidence type="ECO:0000256" key="5">
    <source>
        <dbReference type="SAM" id="Phobius"/>
    </source>
</evidence>
<proteinExistence type="predicted"/>
<dbReference type="InterPro" id="IPR045863">
    <property type="entry name" value="CorA_TM1_TM2"/>
</dbReference>
<name>A0A8H4CFH7_COLGL</name>
<evidence type="ECO:0000256" key="4">
    <source>
        <dbReference type="ARBA" id="ARBA00023136"/>
    </source>
</evidence>
<keyword evidence="4 5" id="KW-0472">Membrane</keyword>
<dbReference type="EMBL" id="WVTB01000059">
    <property type="protein sequence ID" value="KAF3802807.1"/>
    <property type="molecule type" value="Genomic_DNA"/>
</dbReference>
<dbReference type="AlphaFoldDB" id="A0A8H4CFH7"/>
<feature type="transmembrane region" description="Helical" evidence="5">
    <location>
        <begin position="286"/>
        <end position="306"/>
    </location>
</feature>
<evidence type="ECO:0008006" key="8">
    <source>
        <dbReference type="Google" id="ProtNLM"/>
    </source>
</evidence>
<evidence type="ECO:0000256" key="2">
    <source>
        <dbReference type="ARBA" id="ARBA00022692"/>
    </source>
</evidence>
<comment type="caution">
    <text evidence="6">The sequence shown here is derived from an EMBL/GenBank/DDBJ whole genome shotgun (WGS) entry which is preliminary data.</text>
</comment>
<feature type="transmembrane region" description="Helical" evidence="5">
    <location>
        <begin position="253"/>
        <end position="274"/>
    </location>
</feature>
<dbReference type="Gene3D" id="1.20.58.340">
    <property type="entry name" value="Magnesium transport protein CorA, transmembrane region"/>
    <property type="match status" value="1"/>
</dbReference>
<keyword evidence="7" id="KW-1185">Reference proteome</keyword>
<evidence type="ECO:0000313" key="6">
    <source>
        <dbReference type="EMBL" id="KAF3802807.1"/>
    </source>
</evidence>
<keyword evidence="2 5" id="KW-0812">Transmembrane</keyword>
<protein>
    <recommendedName>
        <fullName evidence="8">CorA-like Mg2+ transporter</fullName>
    </recommendedName>
</protein>
<organism evidence="6 7">
    <name type="scientific">Colletotrichum gloeosporioides</name>
    <name type="common">Anthracnose fungus</name>
    <name type="synonym">Glomerella cingulata</name>
    <dbReference type="NCBI Taxonomy" id="474922"/>
    <lineage>
        <taxon>Eukaryota</taxon>
        <taxon>Fungi</taxon>
        <taxon>Dikarya</taxon>
        <taxon>Ascomycota</taxon>
        <taxon>Pezizomycotina</taxon>
        <taxon>Sordariomycetes</taxon>
        <taxon>Hypocreomycetidae</taxon>
        <taxon>Glomerellales</taxon>
        <taxon>Glomerellaceae</taxon>
        <taxon>Colletotrichum</taxon>
        <taxon>Colletotrichum gloeosporioides species complex</taxon>
    </lineage>
</organism>
<dbReference type="RefSeq" id="XP_045261966.1">
    <property type="nucleotide sequence ID" value="XM_045400315.1"/>
</dbReference>
<gene>
    <name evidence="6" type="ORF">GCG54_00000174</name>
</gene>
<sequence length="338" mass="38333">MWGSGDSKSSAIVYNCKSDTASPGKQDDIALSVTHFSEQRMTYAMMYGCTPGTISRVSSWLKMFKGQALHPLVMPLIFVELERKRLFNFLEREQSALEKWILDLEHKLRLESQVPRLGTNDVELASQSRDSQSTKLWIDVSSLRNGLESLRDQLVKMIQHSEVLATTVFKQPNEGSDDIDSHSEERTTGERIKTRLSEMLAEFDNKVRTCDSLLGGMALAAQMESNYYTRRDAQVAITIAHATKKDGSQMKSISHLGMIFLPGTFLASLFSMSFFNWTPLDSAQIISPWVALYFVLTLIVTALTVWRMRKWMEREEQRAIKQFLKDIGDAESQPPGKS</sequence>
<accession>A0A8H4CFH7</accession>
<dbReference type="GO" id="GO:0016020">
    <property type="term" value="C:membrane"/>
    <property type="evidence" value="ECO:0007669"/>
    <property type="project" value="UniProtKB-SubCell"/>
</dbReference>
<evidence type="ECO:0000256" key="1">
    <source>
        <dbReference type="ARBA" id="ARBA00004141"/>
    </source>
</evidence>
<reference evidence="6" key="2">
    <citation type="submission" date="2020-03" db="EMBL/GenBank/DDBJ databases">
        <authorList>
            <person name="Fu F.-F."/>
            <person name="Chen J."/>
        </authorList>
    </citation>
    <scope>NUCLEOTIDE SEQUENCE</scope>
    <source>
        <strain evidence="6">Lc1</strain>
    </source>
</reference>
<keyword evidence="3 5" id="KW-1133">Transmembrane helix</keyword>